<evidence type="ECO:0000256" key="4">
    <source>
        <dbReference type="ARBA" id="ARBA00023211"/>
    </source>
</evidence>
<comment type="caution">
    <text evidence="6">The sequence shown here is derived from an EMBL/GenBank/DDBJ whole genome shotgun (WGS) entry which is preliminary data.</text>
</comment>
<evidence type="ECO:0000256" key="1">
    <source>
        <dbReference type="ARBA" id="ARBA00022723"/>
    </source>
</evidence>
<dbReference type="SUPFAM" id="SSF52768">
    <property type="entry name" value="Arginase/deacetylase"/>
    <property type="match status" value="1"/>
</dbReference>
<reference evidence="6 7" key="1">
    <citation type="submission" date="2024-03" db="EMBL/GenBank/DDBJ databases">
        <title>Pseudoalteromonas qingdaonensis sp. nov., isolated from the intestines of marine benthic organisms.</title>
        <authorList>
            <person name="Lin X."/>
            <person name="Fang S."/>
            <person name="Hu X."/>
        </authorList>
    </citation>
    <scope>NUCLEOTIDE SEQUENCE [LARGE SCALE GENOMIC DNA]</scope>
    <source>
        <strain evidence="6 7">YIC-827</strain>
    </source>
</reference>
<evidence type="ECO:0000313" key="7">
    <source>
        <dbReference type="Proteomes" id="UP001447008"/>
    </source>
</evidence>
<dbReference type="PANTHER" id="PTHR11358">
    <property type="entry name" value="ARGINASE/AGMATINASE"/>
    <property type="match status" value="1"/>
</dbReference>
<keyword evidence="2" id="KW-0378">Hydrolase</keyword>
<name>A0ABU9N0S8_9GAMM</name>
<keyword evidence="7" id="KW-1185">Reference proteome</keyword>
<keyword evidence="1" id="KW-0479">Metal-binding</keyword>
<dbReference type="InterPro" id="IPR006035">
    <property type="entry name" value="Ureohydrolase"/>
</dbReference>
<keyword evidence="3" id="KW-0369">Histidine metabolism</keyword>
<evidence type="ECO:0000256" key="5">
    <source>
        <dbReference type="PROSITE-ProRule" id="PRU00742"/>
    </source>
</evidence>
<dbReference type="InterPro" id="IPR023696">
    <property type="entry name" value="Ureohydrolase_dom_sf"/>
</dbReference>
<evidence type="ECO:0000256" key="3">
    <source>
        <dbReference type="ARBA" id="ARBA00022808"/>
    </source>
</evidence>
<organism evidence="6 7">
    <name type="scientific">Pseudoalteromonas qingdaonensis</name>
    <dbReference type="NCBI Taxonomy" id="3131913"/>
    <lineage>
        <taxon>Bacteria</taxon>
        <taxon>Pseudomonadati</taxon>
        <taxon>Pseudomonadota</taxon>
        <taxon>Gammaproteobacteria</taxon>
        <taxon>Alteromonadales</taxon>
        <taxon>Pseudoalteromonadaceae</taxon>
        <taxon>Pseudoalteromonas</taxon>
    </lineage>
</organism>
<comment type="similarity">
    <text evidence="5">Belongs to the arginase family.</text>
</comment>
<dbReference type="Pfam" id="PF00491">
    <property type="entry name" value="Arginase"/>
    <property type="match status" value="1"/>
</dbReference>
<protein>
    <submittedName>
        <fullName evidence="6">Formimidoylglutamase</fullName>
    </submittedName>
</protein>
<dbReference type="Gene3D" id="3.40.800.10">
    <property type="entry name" value="Ureohydrolase domain"/>
    <property type="match status" value="1"/>
</dbReference>
<dbReference type="PROSITE" id="PS51409">
    <property type="entry name" value="ARGINASE_2"/>
    <property type="match status" value="1"/>
</dbReference>
<dbReference type="RefSeq" id="WP_342679466.1">
    <property type="nucleotide sequence ID" value="NZ_JBCGCU010000014.1"/>
</dbReference>
<evidence type="ECO:0000256" key="2">
    <source>
        <dbReference type="ARBA" id="ARBA00022801"/>
    </source>
</evidence>
<accession>A0ABU9N0S8</accession>
<dbReference type="Proteomes" id="UP001447008">
    <property type="component" value="Unassembled WGS sequence"/>
</dbReference>
<dbReference type="EMBL" id="JBCGCU010000014">
    <property type="protein sequence ID" value="MEM0516184.1"/>
    <property type="molecule type" value="Genomic_DNA"/>
</dbReference>
<gene>
    <name evidence="6" type="ORF">WCN91_12285</name>
</gene>
<sequence>MEYAVNIYDEQSIADLVAERSAEQRVFQSIALLDTEVEFSQALKDAKDFGIRYVVVGIPEDIGPRANLGKGGADQGFRAFLAKFLNIPVNEFTPVQDVLLLGEVDCADLQQQSQALDNTNADDLAKLRTLCGELDLRIEPVITAIFEAGLTPIVIGGGHNNCYPLLAASAKHYNTAVNAINLDPHGDFRALEGRHSGNGFHYAAAEGYLKHYHVVALDQQKNNAAILAAMAQHQSTYTSYHSLKVLAQTSIVESVNDALDSFTHQAPLAIELDIDAITLAPASALNYRGMSLSDAEQYVYNATCDSDVAYLHLCETAPSQDPNGLNAGFNAAGQLLSALVIAFLRARYHS</sequence>
<dbReference type="PANTHER" id="PTHR11358:SF35">
    <property type="entry name" value="FORMIMIDOYLGLUTAMASE"/>
    <property type="match status" value="1"/>
</dbReference>
<dbReference type="PIRSF" id="PIRSF036979">
    <property type="entry name" value="Arginase"/>
    <property type="match status" value="1"/>
</dbReference>
<dbReference type="CDD" id="cd09988">
    <property type="entry name" value="Formimidoylglutamase"/>
    <property type="match status" value="1"/>
</dbReference>
<proteinExistence type="inferred from homology"/>
<keyword evidence="4" id="KW-0464">Manganese</keyword>
<evidence type="ECO:0000313" key="6">
    <source>
        <dbReference type="EMBL" id="MEM0516184.1"/>
    </source>
</evidence>